<dbReference type="PANTHER" id="PTHR42781">
    <property type="entry name" value="SPERMIDINE/PUTRESCINE IMPORT ATP-BINDING PROTEIN POTA"/>
    <property type="match status" value="1"/>
</dbReference>
<dbReference type="Pfam" id="PF00005">
    <property type="entry name" value="ABC_tran"/>
    <property type="match status" value="1"/>
</dbReference>
<evidence type="ECO:0000256" key="8">
    <source>
        <dbReference type="ARBA" id="ARBA00023136"/>
    </source>
</evidence>
<keyword evidence="2" id="KW-1003">Cell membrane</keyword>
<evidence type="ECO:0000313" key="10">
    <source>
        <dbReference type="EMBL" id="OGL41365.1"/>
    </source>
</evidence>
<dbReference type="GO" id="GO:0016887">
    <property type="term" value="F:ATP hydrolysis activity"/>
    <property type="evidence" value="ECO:0007669"/>
    <property type="project" value="InterPro"/>
</dbReference>
<protein>
    <recommendedName>
        <fullName evidence="9">ABC transporter domain-containing protein</fullName>
    </recommendedName>
</protein>
<evidence type="ECO:0000256" key="3">
    <source>
        <dbReference type="ARBA" id="ARBA00022496"/>
    </source>
</evidence>
<dbReference type="AlphaFoldDB" id="A0A1F7RIF3"/>
<dbReference type="InterPro" id="IPR003439">
    <property type="entry name" value="ABC_transporter-like_ATP-bd"/>
</dbReference>
<dbReference type="EMBL" id="MGDB01000072">
    <property type="protein sequence ID" value="OGL41365.1"/>
    <property type="molecule type" value="Genomic_DNA"/>
</dbReference>
<dbReference type="SUPFAM" id="SSF52540">
    <property type="entry name" value="P-loop containing nucleoside triphosphate hydrolases"/>
    <property type="match status" value="1"/>
</dbReference>
<keyword evidence="4" id="KW-0547">Nucleotide-binding</keyword>
<evidence type="ECO:0000256" key="2">
    <source>
        <dbReference type="ARBA" id="ARBA00022475"/>
    </source>
</evidence>
<dbReference type="PANTHER" id="PTHR42781:SF9">
    <property type="entry name" value="AMINO ACID ABC TRANSPORTER, ATP-BINDING PROTEIN-RELATED"/>
    <property type="match status" value="1"/>
</dbReference>
<keyword evidence="6" id="KW-0408">Iron</keyword>
<proteinExistence type="predicted"/>
<dbReference type="Gene3D" id="3.40.50.300">
    <property type="entry name" value="P-loop containing nucleotide triphosphate hydrolases"/>
    <property type="match status" value="1"/>
</dbReference>
<keyword evidence="7" id="KW-0406">Ion transport</keyword>
<dbReference type="InterPro" id="IPR027417">
    <property type="entry name" value="P-loop_NTPase"/>
</dbReference>
<gene>
    <name evidence="10" type="ORF">A2042_05615</name>
</gene>
<keyword evidence="5" id="KW-0067">ATP-binding</keyword>
<dbReference type="SMART" id="SM00382">
    <property type="entry name" value="AAA"/>
    <property type="match status" value="1"/>
</dbReference>
<feature type="domain" description="ABC transporter" evidence="9">
    <location>
        <begin position="4"/>
        <end position="239"/>
    </location>
</feature>
<dbReference type="InterPro" id="IPR017871">
    <property type="entry name" value="ABC_transporter-like_CS"/>
</dbReference>
<name>A0A1F7RIF3_9BACT</name>
<accession>A0A1F7RIF3</accession>
<evidence type="ECO:0000259" key="9">
    <source>
        <dbReference type="PROSITE" id="PS50893"/>
    </source>
</evidence>
<dbReference type="SUPFAM" id="SSF50331">
    <property type="entry name" value="MOP-like"/>
    <property type="match status" value="1"/>
</dbReference>
<dbReference type="PROSITE" id="PS50893">
    <property type="entry name" value="ABC_TRANSPORTER_2"/>
    <property type="match status" value="1"/>
</dbReference>
<sequence length="362" mass="41349">MIGFHLKKIFTDFSVDIGFSDPSRGGEREGRGHLTVLFGPSGTGKSLTLNMLSGIITPDDGYIWLNGDELFNREKGINVPMRKRKIGFVFQEYSLFPHFTVAENIVYGINSKADPKKKLGELLELFRLNGKEEKYPRELSGGQKQRVAIARAIASDPKLLLLDEPLSALDERIREKLQQDLLKLKSFLRIPVIYVTHNLQEAFTLADHIIVVNDGSIVESGEKEMIFLNPRKRLTAKFLGVKNIFPCTVAETSENYFICDFDGIKVKTNPDSRFNEGDKAFLCIKPPDIRLIINDKQVDNIFEVTVSHVIPLEKTQRIFLKFPRTRFNLIMDLEKLACEKWKIELGDKVKVSMRKDRIFLAE</sequence>
<dbReference type="Proteomes" id="UP000178526">
    <property type="component" value="Unassembled WGS sequence"/>
</dbReference>
<keyword evidence="8" id="KW-0472">Membrane</keyword>
<organism evidence="10 11">
    <name type="scientific">Candidatus Schekmanbacteria bacterium GWA2_38_11</name>
    <dbReference type="NCBI Taxonomy" id="1817876"/>
    <lineage>
        <taxon>Bacteria</taxon>
        <taxon>Candidatus Schekmaniibacteriota</taxon>
    </lineage>
</organism>
<evidence type="ECO:0000256" key="5">
    <source>
        <dbReference type="ARBA" id="ARBA00022840"/>
    </source>
</evidence>
<keyword evidence="3" id="KW-0410">Iron transport</keyword>
<dbReference type="CDD" id="cd03259">
    <property type="entry name" value="ABC_Carb_Solutes_like"/>
    <property type="match status" value="1"/>
</dbReference>
<evidence type="ECO:0000256" key="6">
    <source>
        <dbReference type="ARBA" id="ARBA00023004"/>
    </source>
</evidence>
<keyword evidence="1" id="KW-0813">Transport</keyword>
<evidence type="ECO:0000313" key="11">
    <source>
        <dbReference type="Proteomes" id="UP000178526"/>
    </source>
</evidence>
<dbReference type="GO" id="GO:0016020">
    <property type="term" value="C:membrane"/>
    <property type="evidence" value="ECO:0007669"/>
    <property type="project" value="InterPro"/>
</dbReference>
<dbReference type="InterPro" id="IPR015853">
    <property type="entry name" value="ABC_transpr_FbpC"/>
</dbReference>
<dbReference type="InterPro" id="IPR008995">
    <property type="entry name" value="Mo/tungstate-bd_C_term_dom"/>
</dbReference>
<dbReference type="InterPro" id="IPR003593">
    <property type="entry name" value="AAA+_ATPase"/>
</dbReference>
<evidence type="ECO:0000256" key="4">
    <source>
        <dbReference type="ARBA" id="ARBA00022741"/>
    </source>
</evidence>
<evidence type="ECO:0000256" key="1">
    <source>
        <dbReference type="ARBA" id="ARBA00022448"/>
    </source>
</evidence>
<comment type="caution">
    <text evidence="10">The sequence shown here is derived from an EMBL/GenBank/DDBJ whole genome shotgun (WGS) entry which is preliminary data.</text>
</comment>
<evidence type="ECO:0000256" key="7">
    <source>
        <dbReference type="ARBA" id="ARBA00023065"/>
    </source>
</evidence>
<dbReference type="GO" id="GO:0015408">
    <property type="term" value="F:ABC-type ferric iron transporter activity"/>
    <property type="evidence" value="ECO:0007669"/>
    <property type="project" value="InterPro"/>
</dbReference>
<dbReference type="PROSITE" id="PS00211">
    <property type="entry name" value="ABC_TRANSPORTER_1"/>
    <property type="match status" value="1"/>
</dbReference>
<dbReference type="InterPro" id="IPR050093">
    <property type="entry name" value="ABC_SmlMolc_Importer"/>
</dbReference>
<reference evidence="10 11" key="1">
    <citation type="journal article" date="2016" name="Nat. Commun.">
        <title>Thousands of microbial genomes shed light on interconnected biogeochemical processes in an aquifer system.</title>
        <authorList>
            <person name="Anantharaman K."/>
            <person name="Brown C.T."/>
            <person name="Hug L.A."/>
            <person name="Sharon I."/>
            <person name="Castelle C.J."/>
            <person name="Probst A.J."/>
            <person name="Thomas B.C."/>
            <person name="Singh A."/>
            <person name="Wilkins M.J."/>
            <person name="Karaoz U."/>
            <person name="Brodie E.L."/>
            <person name="Williams K.H."/>
            <person name="Hubbard S.S."/>
            <person name="Banfield J.F."/>
        </authorList>
    </citation>
    <scope>NUCLEOTIDE SEQUENCE [LARGE SCALE GENOMIC DNA]</scope>
</reference>
<dbReference type="GO" id="GO:0005524">
    <property type="term" value="F:ATP binding"/>
    <property type="evidence" value="ECO:0007669"/>
    <property type="project" value="UniProtKB-KW"/>
</dbReference>